<feature type="transmembrane region" description="Helical" evidence="3">
    <location>
        <begin position="817"/>
        <end position="837"/>
    </location>
</feature>
<evidence type="ECO:0000313" key="8">
    <source>
        <dbReference type="Proteomes" id="UP000451233"/>
    </source>
</evidence>
<dbReference type="PANTHER" id="PTHR33619:SF3">
    <property type="entry name" value="POLYSACCHARIDE EXPORT PROTEIN GFCE-RELATED"/>
    <property type="match status" value="1"/>
</dbReference>
<evidence type="ECO:0000256" key="4">
    <source>
        <dbReference type="SAM" id="SignalP"/>
    </source>
</evidence>
<feature type="chain" id="PRO_5029565850" evidence="4">
    <location>
        <begin position="25"/>
        <end position="839"/>
    </location>
</feature>
<dbReference type="AlphaFoldDB" id="A0A7K1Y2D7"/>
<dbReference type="GO" id="GO:0015159">
    <property type="term" value="F:polysaccharide transmembrane transporter activity"/>
    <property type="evidence" value="ECO:0007669"/>
    <property type="project" value="InterPro"/>
</dbReference>
<dbReference type="EMBL" id="WVHS01000005">
    <property type="protein sequence ID" value="MXV17372.1"/>
    <property type="molecule type" value="Genomic_DNA"/>
</dbReference>
<keyword evidence="3" id="KW-0472">Membrane</keyword>
<feature type="region of interest" description="Disordered" evidence="2">
    <location>
        <begin position="96"/>
        <end position="115"/>
    </location>
</feature>
<dbReference type="InterPro" id="IPR049712">
    <property type="entry name" value="Poly_export"/>
</dbReference>
<feature type="region of interest" description="Disordered" evidence="2">
    <location>
        <begin position="645"/>
        <end position="664"/>
    </location>
</feature>
<sequence>MSLTKIFGWIVPVLALFFVAPAFAQTINKSTISNMRVDDLTDDQVKQFITLAEARGYDPLDEVQLQQAANEAGMKVSSTEIKKLIARIEVLKRDGSIKSNTPSNQGRQPSSGRRVIGMDSVGVQQDSLTAQQREKEAFRKRIFGSEIFTSNKLTFEPNLRLATPRNYVVGTDDEIQIDIYGYSEANYNLQVSPEGTINIPYVGVVKVSGITIEAATSRIKSRLSTIYSGIRTGNTNVSVNVGNIRSIKVILTGEVVKPGTYTFPSLATVFHALYSSGGPTENGSFREIDLIRAGKKIATIDVYGFLLTGQLKNDIRLQDQDVIRFPAYKNRVEVEGEVKHPGIFEMLPGESLNDLLSFTSGFTESAYRARVKVLKNTATERKLADITESQFATYKPEAGDKFFVSRILNRYANRVKVEGAVFRAGDYELTPGLTVKQLILQAEGVREDAFRNRASITRLKDDNQIELIDFDLGMVLAGTAADIPLKREDVVTISSIFDLKEEYLVTIDGEVRNPRTIAYAEGMTVEDLIIKAGGLKEGATPNRIEVARRVSNSNVLSVSAKTADIYNHTISLDLKAQGTKFVLQPFDIVTVRASAGYEKQQQVRVTGEVLYTGLYTISKKDERISDFIQRAGGLTAIAYVEGASLRRPGPNKPQQDSTDTIDPVNDSKQRIKQFERLQKRVNNAATLDLPAEDINNFVGINLAKIMKQPGSKEDIFLEDGDILNVPKQLQTVTVNGEVLSPNTVIFAKSKGFRDYISNAGGFTQKAKKRHSFIRYANGSVKSTSKIFFFTNYPAVKPGAVIFVPQKEERKAVSVAELVGITSGIASLGAIVLGIMNLSK</sequence>
<dbReference type="Gene3D" id="3.10.560.10">
    <property type="entry name" value="Outer membrane lipoprotein wza domain like"/>
    <property type="match status" value="6"/>
</dbReference>
<proteinExistence type="predicted"/>
<feature type="domain" description="Soluble ligand binding" evidence="6">
    <location>
        <begin position="415"/>
        <end position="460"/>
    </location>
</feature>
<dbReference type="PANTHER" id="PTHR33619">
    <property type="entry name" value="POLYSACCHARIDE EXPORT PROTEIN GFCE-RELATED"/>
    <property type="match status" value="1"/>
</dbReference>
<feature type="domain" description="Polysaccharide export protein N-terminal" evidence="5">
    <location>
        <begin position="163"/>
        <end position="239"/>
    </location>
</feature>
<feature type="domain" description="Soluble ligand binding" evidence="6">
    <location>
        <begin position="603"/>
        <end position="650"/>
    </location>
</feature>
<accession>A0A7K1Y2D7</accession>
<feature type="signal peptide" evidence="4">
    <location>
        <begin position="1"/>
        <end position="24"/>
    </location>
</feature>
<dbReference type="RefSeq" id="WP_160908383.1">
    <property type="nucleotide sequence ID" value="NZ_WVHS01000005.1"/>
</dbReference>
<feature type="domain" description="Soluble ligand binding" evidence="6">
    <location>
        <begin position="732"/>
        <end position="769"/>
    </location>
</feature>
<reference evidence="7 8" key="1">
    <citation type="submission" date="2019-11" db="EMBL/GenBank/DDBJ databases">
        <title>Pedobacter sp. HMF7056 Genome sequencing and assembly.</title>
        <authorList>
            <person name="Kang H."/>
            <person name="Kim H."/>
            <person name="Joh K."/>
        </authorList>
    </citation>
    <scope>NUCLEOTIDE SEQUENCE [LARGE SCALE GENOMIC DNA]</scope>
    <source>
        <strain evidence="7 8">HMF7056</strain>
    </source>
</reference>
<evidence type="ECO:0000256" key="1">
    <source>
        <dbReference type="ARBA" id="ARBA00022729"/>
    </source>
</evidence>
<feature type="domain" description="Soluble ligand binding" evidence="6">
    <location>
        <begin position="249"/>
        <end position="297"/>
    </location>
</feature>
<organism evidence="7 8">
    <name type="scientific">Hufsiella ginkgonis</name>
    <dbReference type="NCBI Taxonomy" id="2695274"/>
    <lineage>
        <taxon>Bacteria</taxon>
        <taxon>Pseudomonadati</taxon>
        <taxon>Bacteroidota</taxon>
        <taxon>Sphingobacteriia</taxon>
        <taxon>Sphingobacteriales</taxon>
        <taxon>Sphingobacteriaceae</taxon>
        <taxon>Hufsiella</taxon>
    </lineage>
</organism>
<evidence type="ECO:0000256" key="2">
    <source>
        <dbReference type="SAM" id="MobiDB-lite"/>
    </source>
</evidence>
<keyword evidence="3" id="KW-1133">Transmembrane helix</keyword>
<keyword evidence="8" id="KW-1185">Reference proteome</keyword>
<evidence type="ECO:0000313" key="7">
    <source>
        <dbReference type="EMBL" id="MXV17372.1"/>
    </source>
</evidence>
<keyword evidence="3" id="KW-0812">Transmembrane</keyword>
<evidence type="ECO:0000259" key="6">
    <source>
        <dbReference type="Pfam" id="PF10531"/>
    </source>
</evidence>
<dbReference type="InterPro" id="IPR019554">
    <property type="entry name" value="Soluble_ligand-bd"/>
</dbReference>
<dbReference type="Proteomes" id="UP000451233">
    <property type="component" value="Unassembled WGS sequence"/>
</dbReference>
<feature type="domain" description="Soluble ligand binding" evidence="6">
    <location>
        <begin position="332"/>
        <end position="375"/>
    </location>
</feature>
<feature type="compositionally biased region" description="Polar residues" evidence="2">
    <location>
        <begin position="97"/>
        <end position="111"/>
    </location>
</feature>
<protein>
    <submittedName>
        <fullName evidence="7">Capsule biosynthesis protein</fullName>
    </submittedName>
</protein>
<comment type="caution">
    <text evidence="7">The sequence shown here is derived from an EMBL/GenBank/DDBJ whole genome shotgun (WGS) entry which is preliminary data.</text>
</comment>
<dbReference type="Pfam" id="PF10531">
    <property type="entry name" value="SLBB"/>
    <property type="match status" value="6"/>
</dbReference>
<name>A0A7K1Y2D7_9SPHI</name>
<keyword evidence="1 4" id="KW-0732">Signal</keyword>
<feature type="domain" description="Soluble ligand binding" evidence="6">
    <location>
        <begin position="505"/>
        <end position="551"/>
    </location>
</feature>
<gene>
    <name evidence="7" type="ORF">GS398_18890</name>
</gene>
<dbReference type="InterPro" id="IPR003715">
    <property type="entry name" value="Poly_export_N"/>
</dbReference>
<dbReference type="Pfam" id="PF02563">
    <property type="entry name" value="Poly_export"/>
    <property type="match status" value="1"/>
</dbReference>
<evidence type="ECO:0000259" key="5">
    <source>
        <dbReference type="Pfam" id="PF02563"/>
    </source>
</evidence>
<evidence type="ECO:0000256" key="3">
    <source>
        <dbReference type="SAM" id="Phobius"/>
    </source>
</evidence>